<dbReference type="AlphaFoldDB" id="A0A410GEC3"/>
<dbReference type="Pfam" id="PF22691">
    <property type="entry name" value="Thiolase_C_1"/>
    <property type="match status" value="1"/>
</dbReference>
<reference evidence="2 3" key="1">
    <citation type="submission" date="2017-08" db="EMBL/GenBank/DDBJ databases">
        <authorList>
            <person name="Park S.-J."/>
            <person name="Kim H."/>
        </authorList>
    </citation>
    <scope>NUCLEOTIDE SEQUENCE [LARGE SCALE GENOMIC DNA]</scope>
    <source>
        <strain evidence="3">ye3</strain>
    </source>
</reference>
<dbReference type="PIRSF" id="PIRSF000429">
    <property type="entry name" value="Ac-CoA_Ac_transf"/>
    <property type="match status" value="1"/>
</dbReference>
<dbReference type="InterPro" id="IPR002155">
    <property type="entry name" value="Thiolase"/>
</dbReference>
<dbReference type="PANTHER" id="PTHR42870">
    <property type="entry name" value="ACETYL-COA C-ACETYLTRANSFERASE"/>
    <property type="match status" value="1"/>
</dbReference>
<gene>
    <name evidence="2" type="ORF">CKA81_12830</name>
</gene>
<accession>A0A410GEC3</accession>
<dbReference type="OrthoDB" id="9790314at2"/>
<dbReference type="GO" id="GO:0003988">
    <property type="term" value="F:acetyl-CoA C-acyltransferase activity"/>
    <property type="evidence" value="ECO:0007669"/>
    <property type="project" value="UniProtKB-ARBA"/>
</dbReference>
<organism evidence="2 3">
    <name type="scientific">Pollutimonas thiosulfatoxidans</name>
    <dbReference type="NCBI Taxonomy" id="2028345"/>
    <lineage>
        <taxon>Bacteria</taxon>
        <taxon>Pseudomonadati</taxon>
        <taxon>Pseudomonadota</taxon>
        <taxon>Betaproteobacteria</taxon>
        <taxon>Burkholderiales</taxon>
        <taxon>Alcaligenaceae</taxon>
        <taxon>Pollutimonas</taxon>
    </lineage>
</organism>
<keyword evidence="3" id="KW-1185">Reference proteome</keyword>
<feature type="domain" description="Thiolase C-terminal" evidence="1">
    <location>
        <begin position="287"/>
        <end position="396"/>
    </location>
</feature>
<dbReference type="Gene3D" id="3.40.47.10">
    <property type="match status" value="1"/>
</dbReference>
<evidence type="ECO:0000313" key="2">
    <source>
        <dbReference type="EMBL" id="QAA94619.1"/>
    </source>
</evidence>
<dbReference type="SUPFAM" id="SSF53901">
    <property type="entry name" value="Thiolase-like"/>
    <property type="match status" value="2"/>
</dbReference>
<dbReference type="InterPro" id="IPR016039">
    <property type="entry name" value="Thiolase-like"/>
</dbReference>
<proteinExistence type="predicted"/>
<dbReference type="EMBL" id="CP022987">
    <property type="protein sequence ID" value="QAA94619.1"/>
    <property type="molecule type" value="Genomic_DNA"/>
</dbReference>
<dbReference type="CDD" id="cd00829">
    <property type="entry name" value="SCP-x_thiolase"/>
    <property type="match status" value="1"/>
</dbReference>
<sequence>MSRYPDGLDLRRPQSRGMQRVAIAGIGTTKFSRSSGLSELQLAVQAITNAMQDAGLDLGSIDGIVRFTADSNKESTLVNALGLPDLRFFAEVGYGGMAAAGSIAVARAAVASGQARCVVCFRAMNGRSGLRFGRGERTLRAEDDQIAYADGERTFGSALTGPYGLLSPSQLMGMWAHRYAHTFAISHEKLTRTLAEVAIVQREYSHRNENAVLGQKPLSLDDYMSSRMIASPLRLNDFCIEIDGGVAIIVTAMDLARDASRKPVEILAANQALKPQGDTPALYSDSIERHAPSAARDIFAVAGIEPADINVAALYDATSVMVPMLLEDLGFCSRGEAADFILSGETKIDGMLPTNTHGGMLSEGYLHGMNNALEVVRQIRGEAANQVAGARLGLFSVGYGSVLLGAV</sequence>
<dbReference type="InterPro" id="IPR055140">
    <property type="entry name" value="Thiolase_C_2"/>
</dbReference>
<name>A0A410GEC3_9BURK</name>
<dbReference type="RefSeq" id="WP_128355616.1">
    <property type="nucleotide sequence ID" value="NZ_CP022987.1"/>
</dbReference>
<evidence type="ECO:0000259" key="1">
    <source>
        <dbReference type="Pfam" id="PF22691"/>
    </source>
</evidence>
<dbReference type="Proteomes" id="UP000283474">
    <property type="component" value="Chromosome"/>
</dbReference>
<evidence type="ECO:0000313" key="3">
    <source>
        <dbReference type="Proteomes" id="UP000283474"/>
    </source>
</evidence>
<dbReference type="KEGG" id="pus:CKA81_12830"/>
<dbReference type="PANTHER" id="PTHR42870:SF1">
    <property type="entry name" value="NON-SPECIFIC LIPID-TRANSFER PROTEIN-LIKE 2"/>
    <property type="match status" value="1"/>
</dbReference>
<protein>
    <recommendedName>
        <fullName evidence="1">Thiolase C-terminal domain-containing protein</fullName>
    </recommendedName>
</protein>